<dbReference type="InterPro" id="IPR044687">
    <property type="entry name" value="LPA3"/>
</dbReference>
<dbReference type="InterPro" id="IPR018962">
    <property type="entry name" value="DUF1995"/>
</dbReference>
<dbReference type="Proteomes" id="UP000002009">
    <property type="component" value="Chromosome 7"/>
</dbReference>
<sequence>MSALVASASSVARHVAPARRGPDPSRARGSPSSTPPRDPASRCVVARPSASRRGDAQVARFWKGLGQPARRGADEGTSSKSSLKAGGALTPFPKDYAQMVSQCQKALQHGLDDGLGLMEIQFPPGGLETAPGDVEGNMESNLTVQHLRGICAQFERNKTAKTTRVFFPDPIEAKLARTGTNASPDGVRAPSNSETRAWFAPNNWPGPVDFLESPSFLSVSGLDKVLNKRVSTWNKAKANDTAFVVAYPVSNVSELTCTRELYEGELGRGTGARPIVVCNGELERTRTNYYPPFWNAGEMAPLREFVKVFEQIYFIHNFKGSNPAVLFRCYPGPWQVMRRRRDDSLEVVWTGEEYPGVQKVALEILPKHP</sequence>
<dbReference type="Pfam" id="PF09353">
    <property type="entry name" value="DUF1995"/>
    <property type="match status" value="1"/>
</dbReference>
<evidence type="ECO:0000259" key="2">
    <source>
        <dbReference type="Pfam" id="PF09353"/>
    </source>
</evidence>
<dbReference type="EMBL" id="CP001328">
    <property type="protein sequence ID" value="ACO64926.1"/>
    <property type="molecule type" value="Genomic_DNA"/>
</dbReference>
<protein>
    <recommendedName>
        <fullName evidence="2">DUF1995 domain-containing protein</fullName>
    </recommendedName>
</protein>
<dbReference type="STRING" id="296587.C1EAV7"/>
<evidence type="ECO:0000313" key="4">
    <source>
        <dbReference type="Proteomes" id="UP000002009"/>
    </source>
</evidence>
<proteinExistence type="predicted"/>
<feature type="domain" description="DUF1995" evidence="2">
    <location>
        <begin position="93"/>
        <end position="361"/>
    </location>
</feature>
<dbReference type="KEGG" id="mis:MICPUN_108663"/>
<evidence type="ECO:0000256" key="1">
    <source>
        <dbReference type="SAM" id="MobiDB-lite"/>
    </source>
</evidence>
<gene>
    <name evidence="3" type="ORF">MICPUN_108663</name>
</gene>
<evidence type="ECO:0000313" key="3">
    <source>
        <dbReference type="EMBL" id="ACO64926.1"/>
    </source>
</evidence>
<dbReference type="RefSeq" id="XP_002503668.1">
    <property type="nucleotide sequence ID" value="XM_002503622.1"/>
</dbReference>
<dbReference type="OMA" id="FWNAGEM"/>
<dbReference type="AlphaFoldDB" id="C1EAV7"/>
<dbReference type="PANTHER" id="PTHR34051">
    <property type="entry name" value="PROTEIN LOW PSII ACCUMULATION 3, CHLOROPLASTIC"/>
    <property type="match status" value="1"/>
</dbReference>
<feature type="compositionally biased region" description="Low complexity" evidence="1">
    <location>
        <begin position="1"/>
        <end position="19"/>
    </location>
</feature>
<keyword evidence="4" id="KW-1185">Reference proteome</keyword>
<name>C1EAV7_MICCC</name>
<feature type="region of interest" description="Disordered" evidence="1">
    <location>
        <begin position="1"/>
        <end position="86"/>
    </location>
</feature>
<dbReference type="InParanoid" id="C1EAV7"/>
<reference evidence="3 4" key="1">
    <citation type="journal article" date="2009" name="Science">
        <title>Green evolution and dynamic adaptations revealed by genomes of the marine picoeukaryotes Micromonas.</title>
        <authorList>
            <person name="Worden A.Z."/>
            <person name="Lee J.H."/>
            <person name="Mock T."/>
            <person name="Rouze P."/>
            <person name="Simmons M.P."/>
            <person name="Aerts A.L."/>
            <person name="Allen A.E."/>
            <person name="Cuvelier M.L."/>
            <person name="Derelle E."/>
            <person name="Everett M.V."/>
            <person name="Foulon E."/>
            <person name="Grimwood J."/>
            <person name="Gundlach H."/>
            <person name="Henrissat B."/>
            <person name="Napoli C."/>
            <person name="McDonald S.M."/>
            <person name="Parker M.S."/>
            <person name="Rombauts S."/>
            <person name="Salamov A."/>
            <person name="Von Dassow P."/>
            <person name="Badger J.H."/>
            <person name="Coutinho P.M."/>
            <person name="Demir E."/>
            <person name="Dubchak I."/>
            <person name="Gentemann C."/>
            <person name="Eikrem W."/>
            <person name="Gready J.E."/>
            <person name="John U."/>
            <person name="Lanier W."/>
            <person name="Lindquist E.A."/>
            <person name="Lucas S."/>
            <person name="Mayer K.F."/>
            <person name="Moreau H."/>
            <person name="Not F."/>
            <person name="Otillar R."/>
            <person name="Panaud O."/>
            <person name="Pangilinan J."/>
            <person name="Paulsen I."/>
            <person name="Piegu B."/>
            <person name="Poliakov A."/>
            <person name="Robbens S."/>
            <person name="Schmutz J."/>
            <person name="Toulza E."/>
            <person name="Wyss T."/>
            <person name="Zelensky A."/>
            <person name="Zhou K."/>
            <person name="Armbrust E.V."/>
            <person name="Bhattacharya D."/>
            <person name="Goodenough U.W."/>
            <person name="Van de Peer Y."/>
            <person name="Grigoriev I.V."/>
        </authorList>
    </citation>
    <scope>NUCLEOTIDE SEQUENCE [LARGE SCALE GENOMIC DNA]</scope>
    <source>
        <strain evidence="4">RCC299 / NOUM17</strain>
    </source>
</reference>
<dbReference type="OrthoDB" id="199922at2759"/>
<dbReference type="FunCoup" id="C1EAV7">
    <property type="interactions" value="470"/>
</dbReference>
<dbReference type="eggNOG" id="ENOG502R5HU">
    <property type="taxonomic scope" value="Eukaryota"/>
</dbReference>
<accession>C1EAV7</accession>
<dbReference type="PANTHER" id="PTHR34051:SF1">
    <property type="entry name" value="PROTEIN LOW PSII ACCUMULATION 3, CHLOROPLASTIC"/>
    <property type="match status" value="1"/>
</dbReference>
<dbReference type="GeneID" id="8245304"/>
<organism evidence="3 4">
    <name type="scientific">Micromonas commoda (strain RCC299 / NOUM17 / CCMP2709)</name>
    <name type="common">Picoplanktonic green alga</name>
    <dbReference type="NCBI Taxonomy" id="296587"/>
    <lineage>
        <taxon>Eukaryota</taxon>
        <taxon>Viridiplantae</taxon>
        <taxon>Chlorophyta</taxon>
        <taxon>Mamiellophyceae</taxon>
        <taxon>Mamiellales</taxon>
        <taxon>Mamiellaceae</taxon>
        <taxon>Micromonas</taxon>
    </lineage>
</organism>